<evidence type="ECO:0000313" key="1">
    <source>
        <dbReference type="EMBL" id="RKG30396.1"/>
    </source>
</evidence>
<keyword evidence="2" id="KW-1185">Reference proteome</keyword>
<reference evidence="1 2" key="1">
    <citation type="submission" date="2018-09" db="EMBL/GenBank/DDBJ databases">
        <title>The draft genome of Acinetobacter spp. strains.</title>
        <authorList>
            <person name="Qin J."/>
            <person name="Feng Y."/>
            <person name="Zong Z."/>
        </authorList>
    </citation>
    <scope>NUCLEOTIDE SEQUENCE [LARGE SCALE GENOMIC DNA]</scope>
    <source>
        <strain evidence="1 2">WCHAc060096</strain>
    </source>
</reference>
<comment type="caution">
    <text evidence="1">The sequence shown here is derived from an EMBL/GenBank/DDBJ whole genome shotgun (WGS) entry which is preliminary data.</text>
</comment>
<name>A0A3A8E9X4_9GAMM</name>
<proteinExistence type="predicted"/>
<dbReference type="RefSeq" id="WP_120371391.1">
    <property type="nucleotide sequence ID" value="NZ_RAXU01000033.1"/>
</dbReference>
<protein>
    <submittedName>
        <fullName evidence="1">Uncharacterized protein</fullName>
    </submittedName>
</protein>
<organism evidence="1 2">
    <name type="scientific">Acinetobacter guerrae</name>
    <dbReference type="NCBI Taxonomy" id="1843371"/>
    <lineage>
        <taxon>Bacteria</taxon>
        <taxon>Pseudomonadati</taxon>
        <taxon>Pseudomonadota</taxon>
        <taxon>Gammaproteobacteria</taxon>
        <taxon>Moraxellales</taxon>
        <taxon>Moraxellaceae</taxon>
        <taxon>Acinetobacter</taxon>
    </lineage>
</organism>
<dbReference type="Proteomes" id="UP000269001">
    <property type="component" value="Unassembled WGS sequence"/>
</dbReference>
<dbReference type="AlphaFoldDB" id="A0A3A8E9X4"/>
<dbReference type="EMBL" id="RAXU01000033">
    <property type="protein sequence ID" value="RKG30396.1"/>
    <property type="molecule type" value="Genomic_DNA"/>
</dbReference>
<sequence length="83" mass="9416">MTAFIPMKATIREEEMIPHLAVQAFHHAFLQAVQSSSVVYAKGQYLLKQSPNGETQVLKNISSYYTDMPVSETILKRKKKVAF</sequence>
<gene>
    <name evidence="1" type="ORF">D7V21_16015</name>
</gene>
<accession>A0A3A8E9X4</accession>
<evidence type="ECO:0000313" key="2">
    <source>
        <dbReference type="Proteomes" id="UP000269001"/>
    </source>
</evidence>